<sequence length="334" mass="37757">MARKPRIHFPGAVYHVIFRGNAGQPVFSTDEDRTRFFLLLQEGTCRFGYRVHAFCLMHNHIHMALQVGQVPLSKGMQNLAFRFTRWMNVRLGRTGHLFQGRYKAILVDADAYLLQLVRYLHYNPVRVGMVMMPADYCWSSHRAYLGEELLPWLTTELVLAQFQPSLAQARLVYAAFMSAGSEEGFRKEFQNGSHANRLLGDDRFAENVLTQVEGVFCPRVDVERLQELVLEEFDCTLDALGTRSQRHSLALARAMMGWLAVQSGAATLTDVGGWFGRDVVTMSAAVRRLAERAERCVELREVMARLQATLASKATGSCCRDNSLHSMEAIVFSS</sequence>
<dbReference type="GO" id="GO:0006313">
    <property type="term" value="P:DNA transposition"/>
    <property type="evidence" value="ECO:0007669"/>
    <property type="project" value="InterPro"/>
</dbReference>
<dbReference type="InterPro" id="IPR002686">
    <property type="entry name" value="Transposase_17"/>
</dbReference>
<dbReference type="EMBL" id="CP010802">
    <property type="protein sequence ID" value="ALC17025.1"/>
    <property type="molecule type" value="Genomic_DNA"/>
</dbReference>
<dbReference type="Proteomes" id="UP000057158">
    <property type="component" value="Chromosome"/>
</dbReference>
<accession>A0A0M4DIJ0</accession>
<gene>
    <name evidence="3" type="ORF">DSOUD_2261</name>
</gene>
<dbReference type="GO" id="GO:0005524">
    <property type="term" value="F:ATP binding"/>
    <property type="evidence" value="ECO:0007669"/>
    <property type="project" value="InterPro"/>
</dbReference>
<dbReference type="GO" id="GO:0043565">
    <property type="term" value="F:sequence-specific DNA binding"/>
    <property type="evidence" value="ECO:0007669"/>
    <property type="project" value="InterPro"/>
</dbReference>
<evidence type="ECO:0000259" key="2">
    <source>
        <dbReference type="SMART" id="SM01321"/>
    </source>
</evidence>
<dbReference type="Gene3D" id="1.10.1750.10">
    <property type="match status" value="1"/>
</dbReference>
<dbReference type="SUPFAM" id="SSF48295">
    <property type="entry name" value="TrpR-like"/>
    <property type="match status" value="1"/>
</dbReference>
<dbReference type="Pfam" id="PF01797">
    <property type="entry name" value="Y1_Tnp"/>
    <property type="match status" value="1"/>
</dbReference>
<keyword evidence="4" id="KW-1185">Reference proteome</keyword>
<dbReference type="GO" id="GO:0006275">
    <property type="term" value="P:regulation of DNA replication"/>
    <property type="evidence" value="ECO:0007669"/>
    <property type="project" value="InterPro"/>
</dbReference>
<reference evidence="3 4" key="1">
    <citation type="submission" date="2015-07" db="EMBL/GenBank/DDBJ databases">
        <title>Isolation and Genomic Characterization of a Novel Halophilic Metal-Reducing Deltaproteobacterium from the Deep Subsurface.</title>
        <authorList>
            <person name="Badalamenti J.P."/>
            <person name="Summers Z.M."/>
            <person name="Gralnick J.A."/>
            <person name="Bond D.R."/>
        </authorList>
    </citation>
    <scope>NUCLEOTIDE SEQUENCE [LARGE SCALE GENOMIC DNA]</scope>
    <source>
        <strain evidence="3 4">WTL</strain>
    </source>
</reference>
<dbReference type="KEGG" id="des:DSOUD_2261"/>
<dbReference type="RefSeq" id="WP_053551070.1">
    <property type="nucleotide sequence ID" value="NZ_CP010802.1"/>
</dbReference>
<dbReference type="PATRIC" id="fig|1603606.3.peg.2443"/>
<dbReference type="InterPro" id="IPR010921">
    <property type="entry name" value="Trp_repressor/repl_initiator"/>
</dbReference>
<dbReference type="GO" id="GO:0006270">
    <property type="term" value="P:DNA replication initiation"/>
    <property type="evidence" value="ECO:0007669"/>
    <property type="project" value="InterPro"/>
</dbReference>
<organism evidence="3 4">
    <name type="scientific">Desulfuromonas soudanensis</name>
    <dbReference type="NCBI Taxonomy" id="1603606"/>
    <lineage>
        <taxon>Bacteria</taxon>
        <taxon>Pseudomonadati</taxon>
        <taxon>Thermodesulfobacteriota</taxon>
        <taxon>Desulfuromonadia</taxon>
        <taxon>Desulfuromonadales</taxon>
        <taxon>Desulfuromonadaceae</taxon>
        <taxon>Desulfuromonas</taxon>
    </lineage>
</organism>
<dbReference type="PANTHER" id="PTHR34322:SF2">
    <property type="entry name" value="TRANSPOSASE IS200-LIKE DOMAIN-CONTAINING PROTEIN"/>
    <property type="match status" value="1"/>
</dbReference>
<evidence type="ECO:0000259" key="1">
    <source>
        <dbReference type="SMART" id="SM00760"/>
    </source>
</evidence>
<evidence type="ECO:0000313" key="4">
    <source>
        <dbReference type="Proteomes" id="UP000057158"/>
    </source>
</evidence>
<proteinExistence type="predicted"/>
<dbReference type="STRING" id="1603606.DSOUD_2261"/>
<dbReference type="GO" id="GO:0004803">
    <property type="term" value="F:transposase activity"/>
    <property type="evidence" value="ECO:0007669"/>
    <property type="project" value="InterPro"/>
</dbReference>
<dbReference type="SMART" id="SM01321">
    <property type="entry name" value="Y1_Tnp"/>
    <property type="match status" value="1"/>
</dbReference>
<protein>
    <submittedName>
        <fullName evidence="3">REP element-mobilizing transposase RayT</fullName>
    </submittedName>
</protein>
<dbReference type="PANTHER" id="PTHR34322">
    <property type="entry name" value="TRANSPOSASE, Y1_TNP DOMAIN-CONTAINING"/>
    <property type="match status" value="1"/>
</dbReference>
<dbReference type="Gene3D" id="3.30.70.1290">
    <property type="entry name" value="Transposase IS200-like"/>
    <property type="match status" value="1"/>
</dbReference>
<feature type="domain" description="Chromosomal replication initiator DnaA C-terminal" evidence="1">
    <location>
        <begin position="221"/>
        <end position="289"/>
    </location>
</feature>
<dbReference type="SUPFAM" id="SSF143422">
    <property type="entry name" value="Transposase IS200-like"/>
    <property type="match status" value="1"/>
</dbReference>
<dbReference type="InterPro" id="IPR036515">
    <property type="entry name" value="Transposase_17_sf"/>
</dbReference>
<dbReference type="AlphaFoldDB" id="A0A0M4DIJ0"/>
<evidence type="ECO:0000313" key="3">
    <source>
        <dbReference type="EMBL" id="ALC17025.1"/>
    </source>
</evidence>
<dbReference type="SMART" id="SM00760">
    <property type="entry name" value="Bac_DnaA_C"/>
    <property type="match status" value="1"/>
</dbReference>
<dbReference type="InterPro" id="IPR013159">
    <property type="entry name" value="DnaA_C"/>
</dbReference>
<name>A0A0M4DIJ0_9BACT</name>
<feature type="domain" description="Transposase IS200-like" evidence="2">
    <location>
        <begin position="9"/>
        <end position="123"/>
    </location>
</feature>